<accession>A0A0G1YXG8</accession>
<evidence type="ECO:0000256" key="3">
    <source>
        <dbReference type="ARBA" id="ARBA00005708"/>
    </source>
</evidence>
<comment type="catalytic activity">
    <reaction evidence="1 6">
        <text>7,8-dihydroneopterin = 6-hydroxymethyl-7,8-dihydropterin + glycolaldehyde</text>
        <dbReference type="Rhea" id="RHEA:10540"/>
        <dbReference type="ChEBI" id="CHEBI:17001"/>
        <dbReference type="ChEBI" id="CHEBI:17071"/>
        <dbReference type="ChEBI" id="CHEBI:44841"/>
        <dbReference type="EC" id="4.1.2.25"/>
    </reaction>
</comment>
<dbReference type="UniPathway" id="UPA00077">
    <property type="reaction ID" value="UER00154"/>
</dbReference>
<dbReference type="SMART" id="SM00905">
    <property type="entry name" value="FolB"/>
    <property type="match status" value="1"/>
</dbReference>
<dbReference type="EMBL" id="LCSD01000003">
    <property type="protein sequence ID" value="KKW47875.1"/>
    <property type="molecule type" value="Genomic_DNA"/>
</dbReference>
<evidence type="ECO:0000313" key="9">
    <source>
        <dbReference type="Proteomes" id="UP000034789"/>
    </source>
</evidence>
<evidence type="ECO:0000259" key="7">
    <source>
        <dbReference type="SMART" id="SM00905"/>
    </source>
</evidence>
<dbReference type="SUPFAM" id="SSF55620">
    <property type="entry name" value="Tetrahydrobiopterin biosynthesis enzymes-like"/>
    <property type="match status" value="1"/>
</dbReference>
<dbReference type="Pfam" id="PF02152">
    <property type="entry name" value="FolB"/>
    <property type="match status" value="1"/>
</dbReference>
<gene>
    <name evidence="8" type="ORF">UY98_C0003G0005</name>
</gene>
<protein>
    <recommendedName>
        <fullName evidence="6">7,8-dihydroneopterin aldolase</fullName>
        <ecNumber evidence="6">4.1.2.25</ecNumber>
    </recommendedName>
</protein>
<evidence type="ECO:0000256" key="2">
    <source>
        <dbReference type="ARBA" id="ARBA00005013"/>
    </source>
</evidence>
<evidence type="ECO:0000256" key="6">
    <source>
        <dbReference type="RuleBase" id="RU362079"/>
    </source>
</evidence>
<comment type="pathway">
    <text evidence="2 6">Cofactor biosynthesis; tetrahydrofolate biosynthesis; 2-amino-4-hydroxy-6-hydroxymethyl-7,8-dihydropteridine diphosphate from 7,8-dihydroneopterin triphosphate: step 3/4.</text>
</comment>
<dbReference type="NCBIfam" id="TIGR00525">
    <property type="entry name" value="folB"/>
    <property type="match status" value="1"/>
</dbReference>
<sequence>MDNVFVENLVLIGKHGVGDHERETPREFHIEISAEVDTKTAIASDDIDDAANYKDFVAIAREIFEGPSCRLIEVLADKIATRILENPRVKTVSVTVRKPKALPLGTPGVTIVRPR</sequence>
<evidence type="ECO:0000256" key="4">
    <source>
        <dbReference type="ARBA" id="ARBA00022909"/>
    </source>
</evidence>
<dbReference type="NCBIfam" id="TIGR00526">
    <property type="entry name" value="folB_dom"/>
    <property type="match status" value="1"/>
</dbReference>
<dbReference type="Proteomes" id="UP000034789">
    <property type="component" value="Unassembled WGS sequence"/>
</dbReference>
<comment type="caution">
    <text evidence="8">The sequence shown here is derived from an EMBL/GenBank/DDBJ whole genome shotgun (WGS) entry which is preliminary data.</text>
</comment>
<name>A0A0G1YXG8_9BACT</name>
<evidence type="ECO:0000256" key="1">
    <source>
        <dbReference type="ARBA" id="ARBA00001353"/>
    </source>
</evidence>
<keyword evidence="5 6" id="KW-0456">Lyase</keyword>
<dbReference type="InterPro" id="IPR043133">
    <property type="entry name" value="GTP-CH-I_C/QueF"/>
</dbReference>
<evidence type="ECO:0000313" key="8">
    <source>
        <dbReference type="EMBL" id="KKW47875.1"/>
    </source>
</evidence>
<proteinExistence type="inferred from homology"/>
<feature type="domain" description="Dihydroneopterin aldolase/epimerase" evidence="7">
    <location>
        <begin position="4"/>
        <end position="113"/>
    </location>
</feature>
<dbReference type="AlphaFoldDB" id="A0A0G1YXG8"/>
<dbReference type="EC" id="4.1.2.25" evidence="6"/>
<dbReference type="GO" id="GO:0004150">
    <property type="term" value="F:dihydroneopterin aldolase activity"/>
    <property type="evidence" value="ECO:0007669"/>
    <property type="project" value="UniProtKB-UniRule"/>
</dbReference>
<comment type="function">
    <text evidence="6">Catalyzes the conversion of 7,8-dihydroneopterin to 6-hydroxymethyl-7,8-dihydropterin.</text>
</comment>
<dbReference type="PANTHER" id="PTHR42844:SF1">
    <property type="entry name" value="DIHYDRONEOPTERIN ALDOLASE 1-RELATED"/>
    <property type="match status" value="1"/>
</dbReference>
<keyword evidence="4 6" id="KW-0289">Folate biosynthesis</keyword>
<dbReference type="InterPro" id="IPR006156">
    <property type="entry name" value="Dihydroneopterin_aldolase"/>
</dbReference>
<organism evidence="8 9">
    <name type="scientific">Candidatus Kaiserbacteria bacterium GW2011_GWA2_58_9</name>
    <dbReference type="NCBI Taxonomy" id="1618672"/>
    <lineage>
        <taxon>Bacteria</taxon>
        <taxon>Candidatus Kaiseribacteriota</taxon>
    </lineage>
</organism>
<dbReference type="GO" id="GO:0005737">
    <property type="term" value="C:cytoplasm"/>
    <property type="evidence" value="ECO:0007669"/>
    <property type="project" value="TreeGrafter"/>
</dbReference>
<dbReference type="Gene3D" id="3.30.1130.10">
    <property type="match status" value="1"/>
</dbReference>
<evidence type="ECO:0000256" key="5">
    <source>
        <dbReference type="ARBA" id="ARBA00023239"/>
    </source>
</evidence>
<dbReference type="InterPro" id="IPR006157">
    <property type="entry name" value="FolB_dom"/>
</dbReference>
<comment type="similarity">
    <text evidence="3 6">Belongs to the DHNA family.</text>
</comment>
<dbReference type="PANTHER" id="PTHR42844">
    <property type="entry name" value="DIHYDRONEOPTERIN ALDOLASE 1-RELATED"/>
    <property type="match status" value="1"/>
</dbReference>
<reference evidence="8 9" key="1">
    <citation type="journal article" date="2015" name="Nature">
        <title>rRNA introns, odd ribosomes, and small enigmatic genomes across a large radiation of phyla.</title>
        <authorList>
            <person name="Brown C.T."/>
            <person name="Hug L.A."/>
            <person name="Thomas B.C."/>
            <person name="Sharon I."/>
            <person name="Castelle C.J."/>
            <person name="Singh A."/>
            <person name="Wilkins M.J."/>
            <person name="Williams K.H."/>
            <person name="Banfield J.F."/>
        </authorList>
    </citation>
    <scope>NUCLEOTIDE SEQUENCE [LARGE SCALE GENOMIC DNA]</scope>
</reference>
<dbReference type="GO" id="GO:0046654">
    <property type="term" value="P:tetrahydrofolate biosynthetic process"/>
    <property type="evidence" value="ECO:0007669"/>
    <property type="project" value="UniProtKB-UniRule"/>
</dbReference>
<dbReference type="GO" id="GO:0046656">
    <property type="term" value="P:folic acid biosynthetic process"/>
    <property type="evidence" value="ECO:0007669"/>
    <property type="project" value="UniProtKB-UniRule"/>
</dbReference>